<dbReference type="RefSeq" id="WP_156215000.1">
    <property type="nucleotide sequence ID" value="NZ_WOFH01000002.1"/>
</dbReference>
<dbReference type="Proteomes" id="UP000432015">
    <property type="component" value="Unassembled WGS sequence"/>
</dbReference>
<gene>
    <name evidence="1" type="ORF">GNZ18_05445</name>
</gene>
<sequence length="141" mass="16084">MNDVELLFETVEALSLCNADFILAGSAPLLLHGLRADIQDLDVVARKAAWKEVERLYPVAAAPYDGVLVAHHFDGQVSIEILNGWFPRLMSWSTDYLIERAEVARGINFMPLDLTLAWKKSLGRHKDIDDIRRIERFLEHE</sequence>
<evidence type="ECO:0000313" key="2">
    <source>
        <dbReference type="Proteomes" id="UP000432015"/>
    </source>
</evidence>
<evidence type="ECO:0000313" key="1">
    <source>
        <dbReference type="EMBL" id="MUN36043.1"/>
    </source>
</evidence>
<reference evidence="1 2" key="1">
    <citation type="submission" date="2019-11" db="EMBL/GenBank/DDBJ databases">
        <authorList>
            <person name="Cao P."/>
        </authorList>
    </citation>
    <scope>NUCLEOTIDE SEQUENCE [LARGE SCALE GENOMIC DNA]</scope>
    <source>
        <strain evidence="1 2">NEAU-AAG5</strain>
    </source>
</reference>
<dbReference type="Gene3D" id="3.30.460.40">
    <property type="match status" value="1"/>
</dbReference>
<accession>A0A7K1KV74</accession>
<name>A0A7K1KV74_9ACTN</name>
<organism evidence="1 2">
    <name type="scientific">Actinomadura litoris</name>
    <dbReference type="NCBI Taxonomy" id="2678616"/>
    <lineage>
        <taxon>Bacteria</taxon>
        <taxon>Bacillati</taxon>
        <taxon>Actinomycetota</taxon>
        <taxon>Actinomycetes</taxon>
        <taxon>Streptosporangiales</taxon>
        <taxon>Thermomonosporaceae</taxon>
        <taxon>Actinomadura</taxon>
    </lineage>
</organism>
<dbReference type="SUPFAM" id="SSF81301">
    <property type="entry name" value="Nucleotidyltransferase"/>
    <property type="match status" value="1"/>
</dbReference>
<dbReference type="InterPro" id="IPR043519">
    <property type="entry name" value="NT_sf"/>
</dbReference>
<dbReference type="AlphaFoldDB" id="A0A7K1KV74"/>
<dbReference type="EMBL" id="WOFH01000002">
    <property type="protein sequence ID" value="MUN36043.1"/>
    <property type="molecule type" value="Genomic_DNA"/>
</dbReference>
<keyword evidence="2" id="KW-1185">Reference proteome</keyword>
<comment type="caution">
    <text evidence="1">The sequence shown here is derived from an EMBL/GenBank/DDBJ whole genome shotgun (WGS) entry which is preliminary data.</text>
</comment>
<protein>
    <submittedName>
        <fullName evidence="1">Uncharacterized protein</fullName>
    </submittedName>
</protein>
<proteinExistence type="predicted"/>